<proteinExistence type="predicted"/>
<protein>
    <submittedName>
        <fullName evidence="1">Uncharacterized protein</fullName>
    </submittedName>
</protein>
<dbReference type="RefSeq" id="WP_252245743.1">
    <property type="nucleotide sequence ID" value="NZ_CP107027.1"/>
</dbReference>
<name>A0AA46PUG4_CYTFI</name>
<evidence type="ECO:0000313" key="1">
    <source>
        <dbReference type="EMBL" id="UYG93220.1"/>
    </source>
</evidence>
<organism evidence="1 2">
    <name type="scientific">Cytobacillus firmus</name>
    <name type="common">Bacillus firmus</name>
    <dbReference type="NCBI Taxonomy" id="1399"/>
    <lineage>
        <taxon>Bacteria</taxon>
        <taxon>Bacillati</taxon>
        <taxon>Bacillota</taxon>
        <taxon>Bacilli</taxon>
        <taxon>Bacillales</taxon>
        <taxon>Bacillaceae</taxon>
        <taxon>Cytobacillus</taxon>
    </lineage>
</organism>
<dbReference type="AlphaFoldDB" id="A0AA46PUG4"/>
<reference evidence="1" key="1">
    <citation type="submission" date="2022-10" db="EMBL/GenBank/DDBJ databases">
        <title>Mechanism of multi-heavy metal repair in Cytobacillus Firmus M7.</title>
        <authorList>
            <person name="Li X."/>
            <person name="Yu C."/>
        </authorList>
    </citation>
    <scope>NUCLEOTIDE SEQUENCE</scope>
    <source>
        <strain evidence="1">M7</strain>
    </source>
</reference>
<accession>A0AA46PUG4</accession>
<evidence type="ECO:0000313" key="2">
    <source>
        <dbReference type="Proteomes" id="UP001163104"/>
    </source>
</evidence>
<sequence>MQNTLKELEQQIASLQLQALIQKAYEQGVEDGRSKFSAPSIMTRTEAMEFLKCGATTMSELMRRPDFPVIREFGVRIPTHLLMKWIEKHTNWVEQNTKYFDKEAI</sequence>
<gene>
    <name evidence="1" type="ORF">OD459_13075</name>
</gene>
<dbReference type="EMBL" id="CP107027">
    <property type="protein sequence ID" value="UYG93220.1"/>
    <property type="molecule type" value="Genomic_DNA"/>
</dbReference>
<dbReference type="Proteomes" id="UP001163104">
    <property type="component" value="Chromosome"/>
</dbReference>